<evidence type="ECO:0000313" key="8">
    <source>
        <dbReference type="Proteomes" id="UP000193675"/>
    </source>
</evidence>
<name>A0A1X0ZTW3_PSEPU</name>
<comment type="pathway">
    <text evidence="1">Cofactor biosynthesis; adenosylcobalamin biosynthesis.</text>
</comment>
<dbReference type="GO" id="GO:0043819">
    <property type="term" value="F:precorrin-6A synthase (deacetylating) activity"/>
    <property type="evidence" value="ECO:0007669"/>
    <property type="project" value="InterPro"/>
</dbReference>
<dbReference type="GO" id="GO:0009236">
    <property type="term" value="P:cobalamin biosynthetic process"/>
    <property type="evidence" value="ECO:0007669"/>
    <property type="project" value="UniProtKB-KW"/>
</dbReference>
<dbReference type="PIRSF" id="PIRSF036525">
    <property type="entry name" value="CobF"/>
    <property type="match status" value="1"/>
</dbReference>
<keyword evidence="5" id="KW-0949">S-adenosyl-L-methionine</keyword>
<evidence type="ECO:0000256" key="1">
    <source>
        <dbReference type="ARBA" id="ARBA00004953"/>
    </source>
</evidence>
<keyword evidence="2" id="KW-0169">Cobalamin biosynthesis</keyword>
<keyword evidence="3" id="KW-0489">Methyltransferase</keyword>
<dbReference type="InterPro" id="IPR014776">
    <property type="entry name" value="4pyrrole_Mease_sub2"/>
</dbReference>
<dbReference type="PANTHER" id="PTHR43467:SF1">
    <property type="entry name" value="PRECORRIN-6A SYNTHASE [DEACETYLATING]"/>
    <property type="match status" value="1"/>
</dbReference>
<dbReference type="RefSeq" id="WP_084857486.1">
    <property type="nucleotide sequence ID" value="NZ_NBWC01000023.1"/>
</dbReference>
<organism evidence="7 8">
    <name type="scientific">Pseudomonas putida</name>
    <name type="common">Arthrobacter siderocapsulatus</name>
    <dbReference type="NCBI Taxonomy" id="303"/>
    <lineage>
        <taxon>Bacteria</taxon>
        <taxon>Pseudomonadati</taxon>
        <taxon>Pseudomonadota</taxon>
        <taxon>Gammaproteobacteria</taxon>
        <taxon>Pseudomonadales</taxon>
        <taxon>Pseudomonadaceae</taxon>
        <taxon>Pseudomonas</taxon>
    </lineage>
</organism>
<dbReference type="CDD" id="cd11643">
    <property type="entry name" value="Precorrin-6A-synthase"/>
    <property type="match status" value="1"/>
</dbReference>
<proteinExistence type="predicted"/>
<feature type="domain" description="Tetrapyrrole methylase" evidence="6">
    <location>
        <begin position="4"/>
        <end position="218"/>
    </location>
</feature>
<dbReference type="InterPro" id="IPR014777">
    <property type="entry name" value="4pyrrole_Mease_sub1"/>
</dbReference>
<dbReference type="InterPro" id="IPR012797">
    <property type="entry name" value="CobF"/>
</dbReference>
<dbReference type="EMBL" id="NBWC01000023">
    <property type="protein sequence ID" value="ORL63159.1"/>
    <property type="molecule type" value="Genomic_DNA"/>
</dbReference>
<evidence type="ECO:0000256" key="3">
    <source>
        <dbReference type="ARBA" id="ARBA00022603"/>
    </source>
</evidence>
<dbReference type="Proteomes" id="UP000193675">
    <property type="component" value="Unassembled WGS sequence"/>
</dbReference>
<accession>A0A1X0ZTW3</accession>
<protein>
    <submittedName>
        <fullName evidence="7">Precorrin-6A synthase (Deacetylating)</fullName>
    </submittedName>
</protein>
<dbReference type="Pfam" id="PF00590">
    <property type="entry name" value="TP_methylase"/>
    <property type="match status" value="1"/>
</dbReference>
<sequence>MKHLLLIGIGPGDPRQVTFEAVEALRRTTVFFILDKGPDKDELARLRTMILQRYVPAGGYRLVQVADPRRDGQAADYVGAVQHWHRQRAALYGRLLEDELGPGDVGAFLLWGEPGLYDSTLRVLDLVRERGLALALEVIPGISSVQALAARHQVPLNRIGEPLTVLPGRRLAEQGRIDNVVVMLDGQCAFADLDDPALTIYWGAYLGTEDEVLVAGPLLQVKAKILQVREQMRQRKGWIMDTYLLRRGQ</sequence>
<evidence type="ECO:0000256" key="4">
    <source>
        <dbReference type="ARBA" id="ARBA00022679"/>
    </source>
</evidence>
<dbReference type="PANTHER" id="PTHR43467">
    <property type="entry name" value="COBALT-PRECORRIN-2 C(20)-METHYLTRANSFERASE"/>
    <property type="match status" value="1"/>
</dbReference>
<dbReference type="InterPro" id="IPR035996">
    <property type="entry name" value="4pyrrol_Methylase_sf"/>
</dbReference>
<evidence type="ECO:0000256" key="2">
    <source>
        <dbReference type="ARBA" id="ARBA00022573"/>
    </source>
</evidence>
<dbReference type="InterPro" id="IPR000878">
    <property type="entry name" value="4pyrrol_Mease"/>
</dbReference>
<dbReference type="GO" id="GO:0032259">
    <property type="term" value="P:methylation"/>
    <property type="evidence" value="ECO:0007669"/>
    <property type="project" value="UniProtKB-KW"/>
</dbReference>
<evidence type="ECO:0000313" key="7">
    <source>
        <dbReference type="EMBL" id="ORL63159.1"/>
    </source>
</evidence>
<reference evidence="7 8" key="1">
    <citation type="submission" date="2017-04" db="EMBL/GenBank/DDBJ databases">
        <title>Presence of VIM-2 positive Pseudomonas species in chickens and their surrounding environment.</title>
        <authorList>
            <person name="Zhang R."/>
        </authorList>
    </citation>
    <scope>NUCLEOTIDE SEQUENCE [LARGE SCALE GENOMIC DNA]</scope>
    <source>
        <strain evidence="7 8">DZ-C18</strain>
    </source>
</reference>
<dbReference type="SUPFAM" id="SSF53790">
    <property type="entry name" value="Tetrapyrrole methylase"/>
    <property type="match status" value="1"/>
</dbReference>
<comment type="caution">
    <text evidence="7">The sequence shown here is derived from an EMBL/GenBank/DDBJ whole genome shotgun (WGS) entry which is preliminary data.</text>
</comment>
<dbReference type="OrthoDB" id="9787471at2"/>
<dbReference type="Gene3D" id="3.40.1010.10">
    <property type="entry name" value="Cobalt-precorrin-4 Transmethylase, Domain 1"/>
    <property type="match status" value="1"/>
</dbReference>
<dbReference type="NCBIfam" id="TIGR02434">
    <property type="entry name" value="CobF"/>
    <property type="match status" value="1"/>
</dbReference>
<evidence type="ECO:0000259" key="6">
    <source>
        <dbReference type="Pfam" id="PF00590"/>
    </source>
</evidence>
<dbReference type="Gene3D" id="3.30.950.10">
    <property type="entry name" value="Methyltransferase, Cobalt-precorrin-4 Transmethylase, Domain 2"/>
    <property type="match status" value="1"/>
</dbReference>
<dbReference type="AlphaFoldDB" id="A0A1X0ZTW3"/>
<evidence type="ECO:0000256" key="5">
    <source>
        <dbReference type="ARBA" id="ARBA00022691"/>
    </source>
</evidence>
<gene>
    <name evidence="7" type="ORF">B7H17_15685</name>
</gene>
<keyword evidence="4" id="KW-0808">Transferase</keyword>